<organism evidence="1">
    <name type="scientific">Arundo donax</name>
    <name type="common">Giant reed</name>
    <name type="synonym">Donax arundinaceus</name>
    <dbReference type="NCBI Taxonomy" id="35708"/>
    <lineage>
        <taxon>Eukaryota</taxon>
        <taxon>Viridiplantae</taxon>
        <taxon>Streptophyta</taxon>
        <taxon>Embryophyta</taxon>
        <taxon>Tracheophyta</taxon>
        <taxon>Spermatophyta</taxon>
        <taxon>Magnoliopsida</taxon>
        <taxon>Liliopsida</taxon>
        <taxon>Poales</taxon>
        <taxon>Poaceae</taxon>
        <taxon>PACMAD clade</taxon>
        <taxon>Arundinoideae</taxon>
        <taxon>Arundineae</taxon>
        <taxon>Arundo</taxon>
    </lineage>
</organism>
<dbReference type="EMBL" id="GBRH01166529">
    <property type="protein sequence ID" value="JAE31367.1"/>
    <property type="molecule type" value="Transcribed_RNA"/>
</dbReference>
<reference evidence="1" key="2">
    <citation type="journal article" date="2015" name="Data Brief">
        <title>Shoot transcriptome of the giant reed, Arundo donax.</title>
        <authorList>
            <person name="Barrero R.A."/>
            <person name="Guerrero F.D."/>
            <person name="Moolhuijzen P."/>
            <person name="Goolsby J.A."/>
            <person name="Tidwell J."/>
            <person name="Bellgard S.E."/>
            <person name="Bellgard M.I."/>
        </authorList>
    </citation>
    <scope>NUCLEOTIDE SEQUENCE</scope>
    <source>
        <tissue evidence="1">Shoot tissue taken approximately 20 cm above the soil surface</tissue>
    </source>
</reference>
<proteinExistence type="predicted"/>
<sequence length="16" mass="1892">MQDKSARFLRGISARR</sequence>
<evidence type="ECO:0000313" key="1">
    <source>
        <dbReference type="EMBL" id="JAE31367.1"/>
    </source>
</evidence>
<protein>
    <submittedName>
        <fullName evidence="1">Uncharacterized protein</fullName>
    </submittedName>
</protein>
<dbReference type="AlphaFoldDB" id="A0A0A9H3M9"/>
<accession>A0A0A9H3M9</accession>
<reference evidence="1" key="1">
    <citation type="submission" date="2014-09" db="EMBL/GenBank/DDBJ databases">
        <authorList>
            <person name="Magalhaes I.L.F."/>
            <person name="Oliveira U."/>
            <person name="Santos F.R."/>
            <person name="Vidigal T.H.D.A."/>
            <person name="Brescovit A.D."/>
            <person name="Santos A.J."/>
        </authorList>
    </citation>
    <scope>NUCLEOTIDE SEQUENCE</scope>
    <source>
        <tissue evidence="1">Shoot tissue taken approximately 20 cm above the soil surface</tissue>
    </source>
</reference>
<name>A0A0A9H3M9_ARUDO</name>